<reference evidence="1 2" key="1">
    <citation type="submission" date="2018-12" db="EMBL/GenBank/DDBJ databases">
        <title>Genomic insights into the evolutionary origins and pathogenicity of five Vibrio parahaemolyticus strains isolated from the shrimp with acute hepatopancreatic necrosis disease (AHPND).</title>
        <authorList>
            <person name="Yang Q."/>
            <person name="Dong X."/>
            <person name="Xie G."/>
            <person name="Fu S."/>
            <person name="Zou P."/>
            <person name="Sun J."/>
            <person name="Wang Y."/>
            <person name="Huang J."/>
        </authorList>
    </citation>
    <scope>NUCLEOTIDE SEQUENCE [LARGE SCALE GENOMIC DNA]</scope>
    <source>
        <strain evidence="1 2">20160303005-1</strain>
        <plasmid evidence="2">pvpsd2016-3</plasmid>
    </source>
</reference>
<dbReference type="Proteomes" id="UP000464718">
    <property type="component" value="Plasmid pvpsd2016-3"/>
</dbReference>
<name>A0AAX1G1G0_VIBPH</name>
<evidence type="ECO:0000313" key="2">
    <source>
        <dbReference type="Proteomes" id="UP000464718"/>
    </source>
</evidence>
<proteinExistence type="predicted"/>
<protein>
    <submittedName>
        <fullName evidence="1">Uncharacterized protein</fullName>
    </submittedName>
</protein>
<evidence type="ECO:0000313" key="1">
    <source>
        <dbReference type="EMBL" id="QHH13217.1"/>
    </source>
</evidence>
<sequence length="197" mass="22354">MPANIHYQIQRINVKTDKETPSLTAQWQQVAQICKAEQLGEVARARLAFNVVDYITSEDLPLRLLLTRAPQAMAQIGTETTVHKEHRTINGKSSAMVYSKIEQMLPKEICYTTNFLATRYINGQTKPLQTSSLLEALKQEAFITPLDGIFFLDCKRIASDIARLRKQNPKLNIVMKRVEVSDSFTGTTRKMACYSLM</sequence>
<organism evidence="1 2">
    <name type="scientific">Vibrio parahaemolyticus</name>
    <dbReference type="NCBI Taxonomy" id="670"/>
    <lineage>
        <taxon>Bacteria</taxon>
        <taxon>Pseudomonadati</taxon>
        <taxon>Pseudomonadota</taxon>
        <taxon>Gammaproteobacteria</taxon>
        <taxon>Vibrionales</taxon>
        <taxon>Vibrionaceae</taxon>
        <taxon>Vibrio</taxon>
    </lineage>
</organism>
<dbReference type="EMBL" id="CP034302">
    <property type="protein sequence ID" value="QHH13217.1"/>
    <property type="molecule type" value="Genomic_DNA"/>
</dbReference>
<accession>A0AAX1G1G0</accession>
<gene>
    <name evidence="1" type="ORF">EHC69_28580</name>
</gene>
<keyword evidence="1" id="KW-0614">Plasmid</keyword>
<dbReference type="RefSeq" id="WP_086482459.1">
    <property type="nucleotide sequence ID" value="NZ_CP034302.1"/>
</dbReference>
<dbReference type="AlphaFoldDB" id="A0AAX1G1G0"/>
<geneLocation type="plasmid" evidence="2">
    <name>pvpsd2016-3</name>
</geneLocation>